<dbReference type="eggNOG" id="KOG0058">
    <property type="taxonomic scope" value="Eukaryota"/>
</dbReference>
<name>B2G455_ZYGRO</name>
<sequence>MIACLRKSLVLQRQLHFGLGRQLPTSTICPQSFNRLRKLAIRTPMPSKPLGSLMQARWNSSNAKQPNTTNTDKTGQIAELSSNEKNSSGFRDITRLLGLARPEVWYIMGALCLIVISSTVSMLLPSVIGKLLDLAKSSSPSENEKQESGDGDDKDKDKEEGTIYGFTPKQFCVIMGGIFVAGAFANCGRIIILKVTGERLVARLRTRTMKAALDQDSAFLDRNRVGDLISRLSSDSSIVAKSLTQNVSDGTRAVIQGFVGFGMMTYISWQLTCVMGLMLPPIGAMAIIYGKKIRNLSKQLQTSVGGLTKVAEEQLGATKTIQSYVGEKKEIRRYAKEVRQVFDIGLKEALTSGMFFGSTGFVGNISLLALLMSGASMIQSGLITVGDLSSFMMYAVYTGGSMFGLSNFYSELMKGAGAAARVFELNDRKPAIAPTLGKGPTSIRNLPISFKDVSFTYPTRLNKKIFNHLNLTIQPGEHICIAGPSGSGKSTIASLLVRYYDVDQGGISIGDTDLRTFNLRKYRRLIGVVHQEPVLFNGTILENILYAVPPSVAQDERRVSAAIGKANCSKFLSNFPDGLETLVGPRGAQLSGGQKQRVALARAFLLDPALLVLDEATSALDSQSEEIVARTLQERVRRGLTTISIAHRISTIAHSTRVVVLGRDGFVVESGPFQELIDRPNSELNYLLSLQQDEREEIKENPSEPREIQPNTRN</sequence>
<reference evidence="14 15" key="2">
    <citation type="submission" date="2016-08" db="EMBL/GenBank/DDBJ databases">
        <title>Draft genome sequence of allopolyploid Zygosaccharomyces rouxii.</title>
        <authorList>
            <person name="Watanabe J."/>
            <person name="Uehara K."/>
            <person name="Mogi Y."/>
            <person name="Tsukioka Y."/>
        </authorList>
    </citation>
    <scope>NUCLEOTIDE SEQUENCE [LARGE SCALE GENOMIC DNA]</scope>
    <source>
        <strain evidence="14 15">NBRC 110957</strain>
    </source>
</reference>
<evidence type="ECO:0000256" key="7">
    <source>
        <dbReference type="ARBA" id="ARBA00022989"/>
    </source>
</evidence>
<keyword evidence="7 10" id="KW-1133">Transmembrane helix</keyword>
<feature type="transmembrane region" description="Helical" evidence="10">
    <location>
        <begin position="171"/>
        <end position="192"/>
    </location>
</feature>
<evidence type="ECO:0000256" key="5">
    <source>
        <dbReference type="ARBA" id="ARBA00022741"/>
    </source>
</evidence>
<protein>
    <submittedName>
        <fullName evidence="13">ATP-dependent permease MDL1</fullName>
    </submittedName>
</protein>
<dbReference type="Gene3D" id="3.40.50.300">
    <property type="entry name" value="P-loop containing nucleotide triphosphate hydrolases"/>
    <property type="match status" value="1"/>
</dbReference>
<dbReference type="InterPro" id="IPR003593">
    <property type="entry name" value="AAA+_ATPase"/>
</dbReference>
<comment type="similarity">
    <text evidence="2">Belongs to the ABC transporter superfamily. ABCB family. Mitochondrial peptide exporter (TC 3.A.1.212) subfamily.</text>
</comment>
<dbReference type="FunFam" id="3.40.50.300:FF:000218">
    <property type="entry name" value="Multidrug ABC transporter ATP-binding protein"/>
    <property type="match status" value="1"/>
</dbReference>
<dbReference type="SUPFAM" id="SSF52540">
    <property type="entry name" value="P-loop containing nucleoside triphosphate hydrolases"/>
    <property type="match status" value="1"/>
</dbReference>
<dbReference type="PROSITE" id="PS00211">
    <property type="entry name" value="ABC_TRANSPORTER_1"/>
    <property type="match status" value="1"/>
</dbReference>
<reference evidence="13" key="1">
    <citation type="submission" date="2008-02" db="EMBL/GenBank/DDBJ databases">
        <title>Zygosaccharomyces rouxii homologs of Saccharomyces cerevisiae chromosome III.</title>
        <authorList>
            <person name="Gordon J.L."/>
            <person name="Wolfe K.H."/>
        </authorList>
    </citation>
    <scope>NUCLEOTIDE SEQUENCE</scope>
    <source>
        <strain evidence="13">CBS 732</strain>
    </source>
</reference>
<keyword evidence="4 10" id="KW-0812">Transmembrane</keyword>
<keyword evidence="6" id="KW-0067">ATP-binding</keyword>
<dbReference type="CDD" id="cd18573">
    <property type="entry name" value="ABC_6TM_ABCB10_like"/>
    <property type="match status" value="1"/>
</dbReference>
<dbReference type="FunFam" id="1.20.1560.10:FF:000058">
    <property type="entry name" value="ABC transporter B family member 25"/>
    <property type="match status" value="1"/>
</dbReference>
<feature type="region of interest" description="Disordered" evidence="9">
    <location>
        <begin position="60"/>
        <end position="87"/>
    </location>
</feature>
<evidence type="ECO:0000256" key="3">
    <source>
        <dbReference type="ARBA" id="ARBA00022448"/>
    </source>
</evidence>
<dbReference type="EMBL" id="BDGX01000023">
    <property type="protein sequence ID" value="GAV50512.1"/>
    <property type="molecule type" value="Genomic_DNA"/>
</dbReference>
<evidence type="ECO:0000256" key="8">
    <source>
        <dbReference type="ARBA" id="ARBA00023136"/>
    </source>
</evidence>
<dbReference type="Pfam" id="PF00005">
    <property type="entry name" value="ABC_tran"/>
    <property type="match status" value="1"/>
</dbReference>
<feature type="region of interest" description="Disordered" evidence="9">
    <location>
        <begin position="138"/>
        <end position="159"/>
    </location>
</feature>
<dbReference type="InterPro" id="IPR039421">
    <property type="entry name" value="Type_1_exporter"/>
</dbReference>
<dbReference type="InterPro" id="IPR027417">
    <property type="entry name" value="P-loop_NTPase"/>
</dbReference>
<proteinExistence type="inferred from homology"/>
<keyword evidence="3" id="KW-0813">Transport</keyword>
<dbReference type="GO" id="GO:0005743">
    <property type="term" value="C:mitochondrial inner membrane"/>
    <property type="evidence" value="ECO:0007669"/>
    <property type="project" value="EnsemblFungi"/>
</dbReference>
<dbReference type="GO" id="GO:0015421">
    <property type="term" value="F:ABC-type oligopeptide transporter activity"/>
    <property type="evidence" value="ECO:0007669"/>
    <property type="project" value="EnsemblFungi"/>
</dbReference>
<dbReference type="Gene3D" id="1.20.1560.10">
    <property type="entry name" value="ABC transporter type 1, transmembrane domain"/>
    <property type="match status" value="1"/>
</dbReference>
<evidence type="ECO:0000313" key="13">
    <source>
        <dbReference type="EMBL" id="CAQ43364.1"/>
    </source>
</evidence>
<evidence type="ECO:0000256" key="2">
    <source>
        <dbReference type="ARBA" id="ARBA00005580"/>
    </source>
</evidence>
<feature type="compositionally biased region" description="Basic and acidic residues" evidence="9">
    <location>
        <begin position="142"/>
        <end position="159"/>
    </location>
</feature>
<evidence type="ECO:0000259" key="11">
    <source>
        <dbReference type="PROSITE" id="PS50893"/>
    </source>
</evidence>
<evidence type="ECO:0000256" key="10">
    <source>
        <dbReference type="SAM" id="Phobius"/>
    </source>
</evidence>
<feature type="transmembrane region" description="Helical" evidence="10">
    <location>
        <begin position="349"/>
        <end position="371"/>
    </location>
</feature>
<evidence type="ECO:0000313" key="14">
    <source>
        <dbReference type="EMBL" id="GAV50512.1"/>
    </source>
</evidence>
<dbReference type="PANTHER" id="PTHR43394:SF1">
    <property type="entry name" value="ATP-BINDING CASSETTE SUB-FAMILY B MEMBER 10, MITOCHONDRIAL"/>
    <property type="match status" value="1"/>
</dbReference>
<dbReference type="InterPro" id="IPR011527">
    <property type="entry name" value="ABC1_TM_dom"/>
</dbReference>
<dbReference type="KEGG" id="zro:ZYRO0F17050g"/>
<dbReference type="GO" id="GO:0005524">
    <property type="term" value="F:ATP binding"/>
    <property type="evidence" value="ECO:0007669"/>
    <property type="project" value="UniProtKB-KW"/>
</dbReference>
<dbReference type="SMART" id="SM00382">
    <property type="entry name" value="AAA"/>
    <property type="match status" value="1"/>
</dbReference>
<dbReference type="PROSITE" id="PS50893">
    <property type="entry name" value="ABC_TRANSPORTER_2"/>
    <property type="match status" value="1"/>
</dbReference>
<keyword evidence="8 10" id="KW-0472">Membrane</keyword>
<evidence type="ECO:0000313" key="15">
    <source>
        <dbReference type="Proteomes" id="UP000187013"/>
    </source>
</evidence>
<dbReference type="PROSITE" id="PS50929">
    <property type="entry name" value="ABC_TM1F"/>
    <property type="match status" value="1"/>
</dbReference>
<evidence type="ECO:0000256" key="9">
    <source>
        <dbReference type="SAM" id="MobiDB-lite"/>
    </source>
</evidence>
<dbReference type="Proteomes" id="UP000187013">
    <property type="component" value="Unassembled WGS sequence"/>
</dbReference>
<feature type="compositionally biased region" description="Basic and acidic residues" evidence="9">
    <location>
        <begin position="694"/>
        <end position="707"/>
    </location>
</feature>
<evidence type="ECO:0000259" key="12">
    <source>
        <dbReference type="PROSITE" id="PS50929"/>
    </source>
</evidence>
<dbReference type="SUPFAM" id="SSF90123">
    <property type="entry name" value="ABC transporter transmembrane region"/>
    <property type="match status" value="1"/>
</dbReference>
<dbReference type="PANTHER" id="PTHR43394">
    <property type="entry name" value="ATP-DEPENDENT PERMEASE MDL1, MITOCHONDRIAL"/>
    <property type="match status" value="1"/>
</dbReference>
<feature type="domain" description="ABC transporter" evidence="11">
    <location>
        <begin position="448"/>
        <end position="689"/>
    </location>
</feature>
<feature type="region of interest" description="Disordered" evidence="9">
    <location>
        <begin position="694"/>
        <end position="714"/>
    </location>
</feature>
<feature type="transmembrane region" description="Helical" evidence="10">
    <location>
        <begin position="104"/>
        <end position="128"/>
    </location>
</feature>
<evidence type="ECO:0000256" key="6">
    <source>
        <dbReference type="ARBA" id="ARBA00022840"/>
    </source>
</evidence>
<accession>B2G455</accession>
<dbReference type="Pfam" id="PF00664">
    <property type="entry name" value="ABC_membrane"/>
    <property type="match status" value="1"/>
</dbReference>
<evidence type="ECO:0000256" key="4">
    <source>
        <dbReference type="ARBA" id="ARBA00022692"/>
    </source>
</evidence>
<gene>
    <name evidence="13" type="primary">Zr_MDL1</name>
    <name evidence="13" type="ORF">Zrou_1p72</name>
    <name evidence="14" type="ORF">ZYGR_0W00380</name>
</gene>
<organism evidence="13">
    <name type="scientific">Zygosaccharomyces rouxii</name>
    <dbReference type="NCBI Taxonomy" id="4956"/>
    <lineage>
        <taxon>Eukaryota</taxon>
        <taxon>Fungi</taxon>
        <taxon>Dikarya</taxon>
        <taxon>Ascomycota</taxon>
        <taxon>Saccharomycotina</taxon>
        <taxon>Saccharomycetes</taxon>
        <taxon>Saccharomycetales</taxon>
        <taxon>Saccharomycetaceae</taxon>
        <taxon>Zygosaccharomyces</taxon>
    </lineage>
</organism>
<dbReference type="GO" id="GO:0016887">
    <property type="term" value="F:ATP hydrolysis activity"/>
    <property type="evidence" value="ECO:0007669"/>
    <property type="project" value="EnsemblFungi"/>
</dbReference>
<feature type="transmembrane region" description="Helical" evidence="10">
    <location>
        <begin position="391"/>
        <end position="409"/>
    </location>
</feature>
<dbReference type="OrthoDB" id="6500128at2759"/>
<evidence type="ECO:0000256" key="1">
    <source>
        <dbReference type="ARBA" id="ARBA00004141"/>
    </source>
</evidence>
<feature type="transmembrane region" description="Helical" evidence="10">
    <location>
        <begin position="267"/>
        <end position="289"/>
    </location>
</feature>
<dbReference type="AlphaFoldDB" id="B2G455"/>
<dbReference type="GO" id="GO:0090374">
    <property type="term" value="P:oligopeptide export from mitochondrion"/>
    <property type="evidence" value="ECO:0007669"/>
    <property type="project" value="EnsemblFungi"/>
</dbReference>
<feature type="domain" description="ABC transmembrane type-1" evidence="12">
    <location>
        <begin position="109"/>
        <end position="414"/>
    </location>
</feature>
<dbReference type="InterPro" id="IPR003439">
    <property type="entry name" value="ABC_transporter-like_ATP-bd"/>
</dbReference>
<dbReference type="EMBL" id="AM989980">
    <property type="protein sequence ID" value="CAQ43364.1"/>
    <property type="molecule type" value="Genomic_DNA"/>
</dbReference>
<keyword evidence="5" id="KW-0547">Nucleotide-binding</keyword>
<comment type="subcellular location">
    <subcellularLocation>
        <location evidence="1">Membrane</location>
        <topology evidence="1">Multi-pass membrane protein</topology>
    </subcellularLocation>
</comment>
<dbReference type="InterPro" id="IPR036640">
    <property type="entry name" value="ABC1_TM_sf"/>
</dbReference>
<dbReference type="InterPro" id="IPR017871">
    <property type="entry name" value="ABC_transporter-like_CS"/>
</dbReference>
<dbReference type="OMA" id="MTWLGER"/>